<evidence type="ECO:0000256" key="1">
    <source>
        <dbReference type="ARBA" id="ARBA00023180"/>
    </source>
</evidence>
<comment type="similarity">
    <text evidence="2">Belongs to the MHC class I family.</text>
</comment>
<evidence type="ECO:0000256" key="4">
    <source>
        <dbReference type="SAM" id="Phobius"/>
    </source>
</evidence>
<feature type="domain" description="Ig-like" evidence="5">
    <location>
        <begin position="417"/>
        <end position="491"/>
    </location>
</feature>
<dbReference type="PROSITE" id="PS50835">
    <property type="entry name" value="IG_LIKE"/>
    <property type="match status" value="1"/>
</dbReference>
<dbReference type="SUPFAM" id="SSF54452">
    <property type="entry name" value="MHC antigen-recognition domain"/>
    <property type="match status" value="1"/>
</dbReference>
<dbReference type="OrthoDB" id="8936120at2759"/>
<dbReference type="Gene3D" id="3.30.500.10">
    <property type="entry name" value="MHC class I-like antigen recognition-like"/>
    <property type="match status" value="1"/>
</dbReference>
<dbReference type="InterPro" id="IPR037055">
    <property type="entry name" value="MHC_I-like_Ag-recog_sf"/>
</dbReference>
<name>A0A9W2Y4U7_BETSP</name>
<dbReference type="PANTHER" id="PTHR16675:SF237">
    <property type="entry name" value="MHC CLASS I ANTIGEN TRANSCRIPT VARIANT 1-RELATED"/>
    <property type="match status" value="1"/>
</dbReference>
<feature type="region of interest" description="Disordered" evidence="3">
    <location>
        <begin position="557"/>
        <end position="581"/>
    </location>
</feature>
<feature type="region of interest" description="Disordered" evidence="3">
    <location>
        <begin position="69"/>
        <end position="89"/>
    </location>
</feature>
<dbReference type="RefSeq" id="XP_055368959.1">
    <property type="nucleotide sequence ID" value="XM_055512984.1"/>
</dbReference>
<dbReference type="PANTHER" id="PTHR16675">
    <property type="entry name" value="MHC CLASS I-RELATED"/>
    <property type="match status" value="1"/>
</dbReference>
<evidence type="ECO:0000313" key="7">
    <source>
        <dbReference type="RefSeq" id="XP_055368959.1"/>
    </source>
</evidence>
<dbReference type="Pfam" id="PF00129">
    <property type="entry name" value="MHC_I"/>
    <property type="match status" value="1"/>
</dbReference>
<dbReference type="GeneID" id="114866203"/>
<keyword evidence="4" id="KW-0812">Transmembrane</keyword>
<organism evidence="6 7">
    <name type="scientific">Betta splendens</name>
    <name type="common">Siamese fighting fish</name>
    <dbReference type="NCBI Taxonomy" id="158456"/>
    <lineage>
        <taxon>Eukaryota</taxon>
        <taxon>Metazoa</taxon>
        <taxon>Chordata</taxon>
        <taxon>Craniata</taxon>
        <taxon>Vertebrata</taxon>
        <taxon>Euteleostomi</taxon>
        <taxon>Actinopterygii</taxon>
        <taxon>Neopterygii</taxon>
        <taxon>Teleostei</taxon>
        <taxon>Neoteleostei</taxon>
        <taxon>Acanthomorphata</taxon>
        <taxon>Anabantaria</taxon>
        <taxon>Anabantiformes</taxon>
        <taxon>Anabantoidei</taxon>
        <taxon>Osphronemidae</taxon>
        <taxon>Betta</taxon>
    </lineage>
</organism>
<dbReference type="InterPro" id="IPR011161">
    <property type="entry name" value="MHC_I-like_Ag-recog"/>
</dbReference>
<dbReference type="Proteomes" id="UP000515150">
    <property type="component" value="Chromosome 11"/>
</dbReference>
<dbReference type="AlphaFoldDB" id="A0A9W2Y4U7"/>
<dbReference type="Pfam" id="PF07654">
    <property type="entry name" value="C1-set"/>
    <property type="match status" value="1"/>
</dbReference>
<dbReference type="GO" id="GO:0006955">
    <property type="term" value="P:immune response"/>
    <property type="evidence" value="ECO:0007669"/>
    <property type="project" value="TreeGrafter"/>
</dbReference>
<keyword evidence="4" id="KW-0472">Membrane</keyword>
<dbReference type="InterPro" id="IPR013783">
    <property type="entry name" value="Ig-like_fold"/>
</dbReference>
<gene>
    <name evidence="7" type="primary">LOC114866203</name>
</gene>
<keyword evidence="4" id="KW-1133">Transmembrane helix</keyword>
<evidence type="ECO:0000256" key="3">
    <source>
        <dbReference type="SAM" id="MobiDB-lite"/>
    </source>
</evidence>
<accession>A0A9W2Y4U7</accession>
<feature type="transmembrane region" description="Helical" evidence="4">
    <location>
        <begin position="533"/>
        <end position="554"/>
    </location>
</feature>
<reference evidence="7" key="1">
    <citation type="submission" date="2025-08" db="UniProtKB">
        <authorList>
            <consortium name="RefSeq"/>
        </authorList>
    </citation>
    <scope>IDENTIFICATION</scope>
</reference>
<dbReference type="InterPro" id="IPR036179">
    <property type="entry name" value="Ig-like_dom_sf"/>
</dbReference>
<dbReference type="InterPro" id="IPR050208">
    <property type="entry name" value="MHC_class-I_related"/>
</dbReference>
<dbReference type="KEGG" id="bspl:114866203"/>
<dbReference type="InterPro" id="IPR003597">
    <property type="entry name" value="Ig_C1-set"/>
</dbReference>
<dbReference type="Gene3D" id="2.60.40.10">
    <property type="entry name" value="Immunoglobulins"/>
    <property type="match status" value="1"/>
</dbReference>
<dbReference type="SUPFAM" id="SSF48726">
    <property type="entry name" value="Immunoglobulin"/>
    <property type="match status" value="1"/>
</dbReference>
<dbReference type="GO" id="GO:0005615">
    <property type="term" value="C:extracellular space"/>
    <property type="evidence" value="ECO:0007669"/>
    <property type="project" value="TreeGrafter"/>
</dbReference>
<sequence>MSIAGIPNSVAQLIHLHCSPPVAFLFSHLMDTADSTADQGTREQLFEEAAALILREPALRAALQLPGLQPVATPDPTSQPGQPCHAQVPAPVQSCSAQVRVESSHVQALSQPEGTIRQTSASHTQSGPTSTPSSSAAASSHADSTADKQRQKAAAIKKTTCTKEMQFNKTGCISSRSQSQFNIYLNKMKKLMLLLLCGHSVCGVEHSLVFYLSVCSGVSNSTDFMISGDFDEIGMVYFDNSMTAPEAKQDWVRESMEDDPQHWKQNALDSMRYQQLLQGETEGFRQNSSQSQGWFFTAVSPRATVLESDCPMSDKGVHVTQQILGCEWDDETEKVDGYKSYGYNGEDFITFDLQTETWIAANPHAEITKKEWDNNEVNNGFWKTFLTDVCPTWLKKYWKYASKALQRKANFTHTGPPSVSLLKKCTSSPISCFATGFYPDKAEMFWRRDGEQTHEDVDHGEILPNPDGTFQMRVHLDLSSVTAQDWSRYECVFQLSGMKDDIITKLDRAGIRTNWGNTGVKSNTEASSRTTPIVVVLVVLSVIIILITAVGVTVHKKNKAKRPSHPPEEGCELAENLNPDE</sequence>
<dbReference type="GO" id="GO:0009897">
    <property type="term" value="C:external side of plasma membrane"/>
    <property type="evidence" value="ECO:0007669"/>
    <property type="project" value="TreeGrafter"/>
</dbReference>
<feature type="region of interest" description="Disordered" evidence="3">
    <location>
        <begin position="103"/>
        <end position="151"/>
    </location>
</feature>
<evidence type="ECO:0000313" key="6">
    <source>
        <dbReference type="Proteomes" id="UP000515150"/>
    </source>
</evidence>
<evidence type="ECO:0000256" key="2">
    <source>
        <dbReference type="RuleBase" id="RU004439"/>
    </source>
</evidence>
<protein>
    <submittedName>
        <fullName evidence="7">Major histocompatibility complex class I-related gene protein-like</fullName>
    </submittedName>
</protein>
<keyword evidence="6" id="KW-1185">Reference proteome</keyword>
<dbReference type="InterPro" id="IPR001039">
    <property type="entry name" value="MHC_I_a_a1/a2"/>
</dbReference>
<evidence type="ECO:0000259" key="5">
    <source>
        <dbReference type="PROSITE" id="PS50835"/>
    </source>
</evidence>
<feature type="compositionally biased region" description="Low complexity" evidence="3">
    <location>
        <begin position="122"/>
        <end position="143"/>
    </location>
</feature>
<dbReference type="InterPro" id="IPR011162">
    <property type="entry name" value="MHC_I/II-like_Ag-recog"/>
</dbReference>
<proteinExistence type="inferred from homology"/>
<dbReference type="InterPro" id="IPR007110">
    <property type="entry name" value="Ig-like_dom"/>
</dbReference>
<keyword evidence="1" id="KW-0325">Glycoprotein</keyword>
<dbReference type="SMART" id="SM00407">
    <property type="entry name" value="IGc1"/>
    <property type="match status" value="1"/>
</dbReference>
<dbReference type="PRINTS" id="PR01638">
    <property type="entry name" value="MHCCLASSI"/>
</dbReference>
<feature type="compositionally biased region" description="Polar residues" evidence="3">
    <location>
        <begin position="104"/>
        <end position="121"/>
    </location>
</feature>